<evidence type="ECO:0000313" key="10">
    <source>
        <dbReference type="Proteomes" id="UP000590412"/>
    </source>
</evidence>
<dbReference type="GO" id="GO:0090522">
    <property type="term" value="P:vesicle tethering involved in exocytosis"/>
    <property type="evidence" value="ECO:0007669"/>
    <property type="project" value="UniProtKB-UniRule"/>
</dbReference>
<dbReference type="GO" id="GO:0000145">
    <property type="term" value="C:exocyst"/>
    <property type="evidence" value="ECO:0007669"/>
    <property type="project" value="UniProtKB-UniRule"/>
</dbReference>
<dbReference type="GO" id="GO:0006893">
    <property type="term" value="P:Golgi to plasma membrane transport"/>
    <property type="evidence" value="ECO:0007669"/>
    <property type="project" value="TreeGrafter"/>
</dbReference>
<feature type="compositionally biased region" description="Polar residues" evidence="6">
    <location>
        <begin position="896"/>
        <end position="908"/>
    </location>
</feature>
<dbReference type="GO" id="GO:0006886">
    <property type="term" value="P:intracellular protein transport"/>
    <property type="evidence" value="ECO:0007669"/>
    <property type="project" value="InterPro"/>
</dbReference>
<feature type="compositionally biased region" description="Polar residues" evidence="6">
    <location>
        <begin position="1"/>
        <end position="14"/>
    </location>
</feature>
<dbReference type="PIRSF" id="PIRSF025007">
    <property type="entry name" value="Sec15"/>
    <property type="match status" value="1"/>
</dbReference>
<accession>A0A8X7NKK1</accession>
<evidence type="ECO:0000259" key="7">
    <source>
        <dbReference type="Pfam" id="PF04091"/>
    </source>
</evidence>
<dbReference type="EMBL" id="JABWAB010000007">
    <property type="protein sequence ID" value="KAF6047065.1"/>
    <property type="molecule type" value="Genomic_DNA"/>
</dbReference>
<comment type="caution">
    <text evidence="9">The sequence shown here is derived from an EMBL/GenBank/DDBJ whole genome shotgun (WGS) entry which is preliminary data.</text>
</comment>
<dbReference type="InterPro" id="IPR007225">
    <property type="entry name" value="EXOC6/Sec15"/>
</dbReference>
<feature type="compositionally biased region" description="Polar residues" evidence="6">
    <location>
        <begin position="918"/>
        <end position="927"/>
    </location>
</feature>
<evidence type="ECO:0000313" key="9">
    <source>
        <dbReference type="EMBL" id="KAF6047065.1"/>
    </source>
</evidence>
<evidence type="ECO:0000256" key="3">
    <source>
        <dbReference type="ARBA" id="ARBA00022483"/>
    </source>
</evidence>
<feature type="domain" description="Exocyst complex component EXOC6/Sec15 N-terminal" evidence="8">
    <location>
        <begin position="78"/>
        <end position="247"/>
    </location>
</feature>
<evidence type="ECO:0000256" key="6">
    <source>
        <dbReference type="SAM" id="MobiDB-lite"/>
    </source>
</evidence>
<dbReference type="Pfam" id="PF04091">
    <property type="entry name" value="Sec15_C"/>
    <property type="match status" value="1"/>
</dbReference>
<evidence type="ECO:0000256" key="2">
    <source>
        <dbReference type="ARBA" id="ARBA00022448"/>
    </source>
</evidence>
<dbReference type="AlphaFoldDB" id="A0A8X7NKK1"/>
<dbReference type="Pfam" id="PF20651">
    <property type="entry name" value="EXOC6_Sec15_N"/>
    <property type="match status" value="1"/>
</dbReference>
<reference evidence="9" key="1">
    <citation type="submission" date="2020-03" db="EMBL/GenBank/DDBJ databases">
        <title>FDA dAtabase for Regulatory Grade micrObial Sequences (FDA-ARGOS): Supporting development and validation of Infectious Disease Dx tests.</title>
        <authorList>
            <person name="Campos J."/>
            <person name="Goldberg B."/>
            <person name="Tallon L."/>
            <person name="Sadzewicz L."/>
            <person name="Vavikolanu K."/>
            <person name="Mehta A."/>
            <person name="Aluvathingal J."/>
            <person name="Nadendla S."/>
            <person name="Nandy P."/>
            <person name="Geyer C."/>
            <person name="Yan Y."/>
            <person name="Sichtig H."/>
        </authorList>
    </citation>
    <scope>NUCLEOTIDE SEQUENCE [LARGE SCALE GENOMIC DNA]</scope>
    <source>
        <strain evidence="9">FDAARGOS_652</strain>
    </source>
</reference>
<keyword evidence="3 5" id="KW-0268">Exocytosis</keyword>
<dbReference type="InterPro" id="IPR046361">
    <property type="entry name" value="EXOC6/Sec15_C"/>
</dbReference>
<evidence type="ECO:0000256" key="4">
    <source>
        <dbReference type="ARBA" id="ARBA00023054"/>
    </source>
</evidence>
<dbReference type="InterPro" id="IPR042044">
    <property type="entry name" value="EXOC6PINT-1/Sec15/Tip20_C_dom2"/>
</dbReference>
<dbReference type="Gene3D" id="1.10.357.30">
    <property type="entry name" value="Exocyst complex subunit Sec15 C-terminal domain, N-terminal subdomain"/>
    <property type="match status" value="1"/>
</dbReference>
<name>A0A8X7NKK1_CANPA</name>
<dbReference type="Gene3D" id="1.20.58.670">
    <property type="entry name" value="Dsl1p vesicle tethering complex, Tip20p subunit, domain D"/>
    <property type="match status" value="1"/>
</dbReference>
<comment type="function">
    <text evidence="5">Component of the exocyst complex involved in the docking of exocytic vesicles with fusion sites on the plasma membrane.</text>
</comment>
<keyword evidence="2 5" id="KW-0813">Transport</keyword>
<feature type="compositionally biased region" description="Low complexity" evidence="6">
    <location>
        <begin position="835"/>
        <end position="853"/>
    </location>
</feature>
<evidence type="ECO:0000256" key="1">
    <source>
        <dbReference type="ARBA" id="ARBA00007944"/>
    </source>
</evidence>
<evidence type="ECO:0000259" key="8">
    <source>
        <dbReference type="Pfam" id="PF20651"/>
    </source>
</evidence>
<keyword evidence="4" id="KW-0175">Coiled coil</keyword>
<comment type="similarity">
    <text evidence="1 5">Belongs to the SEC15 family.</text>
</comment>
<proteinExistence type="inferred from homology"/>
<feature type="compositionally biased region" description="Low complexity" evidence="6">
    <location>
        <begin position="871"/>
        <end position="895"/>
    </location>
</feature>
<feature type="region of interest" description="Disordered" evidence="6">
    <location>
        <begin position="1"/>
        <end position="23"/>
    </location>
</feature>
<dbReference type="Proteomes" id="UP000590412">
    <property type="component" value="Unassembled WGS sequence"/>
</dbReference>
<feature type="region of interest" description="Disordered" evidence="6">
    <location>
        <begin position="825"/>
        <end position="927"/>
    </location>
</feature>
<sequence length="927" mass="107274">MAPSRSSVPISNGHSEAKTAVAAKDKKSAVDSIQLENLLLRDEEIFQTSLNSDDYLDSLAPIIKNAVKSNGLNELITKLNDIVHQKDEELNQVSIESMDEINQCMETIASIHRSADELNNQFLTVHQGLNKSAFELMTRKKNYIKYKEVCNRINETHVVLTECIQVLELMNRILDLIKQTKYFSALKLIDEMTNVHIQKVDEFSFAKKIVASTPHLTKMIEDDSFENLTKWLSINLERKLRAVGEALYENLAELQDIWREQQNKHEMYRPYKLNSPVELSLRDPTLNYDIFFDESLKIPLNNVYDAILVYSTLHELDTLRDVYYKEWMKKYSRIIYPLTSASANKKEIIFSNNELDEYLKKIAAFFVMDKQLNLITKFQLRTNNQADDLWISYVSKLKPVLLFNLKRNDFYDLRELHGFKQVIGDFMQIMDSNEYYIGDLYEVLMIIFKDYFAPLIVQDFRKQYIGAMQKELYTSLQVDERRYRDVMKTLFYFKDAPFAPERVRNKFPVKFPFSEDYATFCKILHKLILKTLKFIEVYYNYEINEIINVIVNDIFEQFLGEKKGFGIAWEIEDFIRKNSTNKEVTAQSFVNLEHYIIGLMEIGKLLNVTLRQETGMGIHNIDNNGTFTLKAVETFTKLKKFSEETLYQMVDTKLQELLDLVEYEDFTPPVSERNSEANFSVKDFAMFLENLFTSIFENLSPQLRTLGLFRAYDFVSQYFLGILHDAPKYNSVFIDNFDLDIKYLEKSMQRLGDAEEAADASQGNVSIDSTFSELRQSVDLLKLDNYEEYLTNNTYRTRNFSSIKFEKGVQLISKMQGREDALLARNSSIHRSPQRSNTTNSISHSISSRNFSNLMGNKYNDEDSTPGLNLRSNPNSRPASPSPSPRADSGARSSPGLASTTGSITGSRLAQFAGRFKQNGQNDQNGE</sequence>
<evidence type="ECO:0000256" key="5">
    <source>
        <dbReference type="PIRNR" id="PIRNR025007"/>
    </source>
</evidence>
<dbReference type="PANTHER" id="PTHR12702:SF0">
    <property type="entry name" value="EXOCYST COMPLEX COMPONENT 6"/>
    <property type="match status" value="1"/>
</dbReference>
<dbReference type="InterPro" id="IPR042045">
    <property type="entry name" value="EXOC6/Sec15_C_dom1"/>
</dbReference>
<feature type="domain" description="Exocyst complex subunit EXOC6/Sec15 C-terminal" evidence="7">
    <location>
        <begin position="440"/>
        <end position="814"/>
    </location>
</feature>
<dbReference type="OrthoDB" id="10267033at2759"/>
<protein>
    <recommendedName>
        <fullName evidence="5">Exocyst complex component SEC15</fullName>
    </recommendedName>
</protein>
<gene>
    <name evidence="9" type="ORF">FOB60_004601</name>
</gene>
<organism evidence="9 10">
    <name type="scientific">Candida parapsilosis</name>
    <name type="common">Yeast</name>
    <dbReference type="NCBI Taxonomy" id="5480"/>
    <lineage>
        <taxon>Eukaryota</taxon>
        <taxon>Fungi</taxon>
        <taxon>Dikarya</taxon>
        <taxon>Ascomycota</taxon>
        <taxon>Saccharomycotina</taxon>
        <taxon>Pichiomycetes</taxon>
        <taxon>Debaryomycetaceae</taxon>
        <taxon>Candida/Lodderomyces clade</taxon>
        <taxon>Candida</taxon>
    </lineage>
</organism>
<dbReference type="GO" id="GO:0016020">
    <property type="term" value="C:membrane"/>
    <property type="evidence" value="ECO:0007669"/>
    <property type="project" value="TreeGrafter"/>
</dbReference>
<dbReference type="InterPro" id="IPR048359">
    <property type="entry name" value="EXOC6_Sec15_N"/>
</dbReference>
<dbReference type="PANTHER" id="PTHR12702">
    <property type="entry name" value="SEC15"/>
    <property type="match status" value="1"/>
</dbReference>